<dbReference type="Gene3D" id="3.90.660.10">
    <property type="match status" value="1"/>
</dbReference>
<protein>
    <submittedName>
        <fullName evidence="2">Flavin-containing amine oxidase</fullName>
    </submittedName>
</protein>
<dbReference type="GO" id="GO:0006338">
    <property type="term" value="P:chromatin remodeling"/>
    <property type="evidence" value="ECO:0007669"/>
    <property type="project" value="TreeGrafter"/>
</dbReference>
<dbReference type="EMBL" id="MU855563">
    <property type="protein sequence ID" value="KAK3901671.1"/>
    <property type="molecule type" value="Genomic_DNA"/>
</dbReference>
<reference evidence="2" key="1">
    <citation type="journal article" date="2023" name="Mol. Phylogenet. Evol.">
        <title>Genome-scale phylogeny and comparative genomics of the fungal order Sordariales.</title>
        <authorList>
            <person name="Hensen N."/>
            <person name="Bonometti L."/>
            <person name="Westerberg I."/>
            <person name="Brannstrom I.O."/>
            <person name="Guillou S."/>
            <person name="Cros-Aarteil S."/>
            <person name="Calhoun S."/>
            <person name="Haridas S."/>
            <person name="Kuo A."/>
            <person name="Mondo S."/>
            <person name="Pangilinan J."/>
            <person name="Riley R."/>
            <person name="LaButti K."/>
            <person name="Andreopoulos B."/>
            <person name="Lipzen A."/>
            <person name="Chen C."/>
            <person name="Yan M."/>
            <person name="Daum C."/>
            <person name="Ng V."/>
            <person name="Clum A."/>
            <person name="Steindorff A."/>
            <person name="Ohm R.A."/>
            <person name="Martin F."/>
            <person name="Silar P."/>
            <person name="Natvig D.O."/>
            <person name="Lalanne C."/>
            <person name="Gautier V."/>
            <person name="Ament-Velasquez S.L."/>
            <person name="Kruys A."/>
            <person name="Hutchinson M.I."/>
            <person name="Powell A.J."/>
            <person name="Barry K."/>
            <person name="Miller A.N."/>
            <person name="Grigoriev I.V."/>
            <person name="Debuchy R."/>
            <person name="Gladieux P."/>
            <person name="Hiltunen Thoren M."/>
            <person name="Johannesson H."/>
        </authorList>
    </citation>
    <scope>NUCLEOTIDE SEQUENCE</scope>
    <source>
        <strain evidence="2">CBS 103.79</strain>
    </source>
</reference>
<dbReference type="Gene3D" id="3.50.50.60">
    <property type="entry name" value="FAD/NAD(P)-binding domain"/>
    <property type="match status" value="1"/>
</dbReference>
<dbReference type="InterPro" id="IPR002937">
    <property type="entry name" value="Amino_oxidase"/>
</dbReference>
<dbReference type="Pfam" id="PF01593">
    <property type="entry name" value="Amino_oxidase"/>
    <property type="match status" value="1"/>
</dbReference>
<dbReference type="SUPFAM" id="SSF54373">
    <property type="entry name" value="FAD-linked reductases, C-terminal domain"/>
    <property type="match status" value="1"/>
</dbReference>
<name>A0AAN6RTL3_9PEZI</name>
<keyword evidence="3" id="KW-1185">Reference proteome</keyword>
<dbReference type="GO" id="GO:0016491">
    <property type="term" value="F:oxidoreductase activity"/>
    <property type="evidence" value="ECO:0007669"/>
    <property type="project" value="InterPro"/>
</dbReference>
<comment type="caution">
    <text evidence="2">The sequence shown here is derived from an EMBL/GenBank/DDBJ whole genome shotgun (WGS) entry which is preliminary data.</text>
</comment>
<proteinExistence type="predicted"/>
<dbReference type="PANTHER" id="PTHR10742:SF414">
    <property type="entry name" value="CONTAINING AMINE OXIDASE, PUTATIVE (AFU_ORTHOLOGUE AFUA_3G12150)-RELATED"/>
    <property type="match status" value="1"/>
</dbReference>
<dbReference type="AlphaFoldDB" id="A0AAN6RTL3"/>
<reference evidence="2" key="2">
    <citation type="submission" date="2023-05" db="EMBL/GenBank/DDBJ databases">
        <authorList>
            <consortium name="Lawrence Berkeley National Laboratory"/>
            <person name="Steindorff A."/>
            <person name="Hensen N."/>
            <person name="Bonometti L."/>
            <person name="Westerberg I."/>
            <person name="Brannstrom I.O."/>
            <person name="Guillou S."/>
            <person name="Cros-Aarteil S."/>
            <person name="Calhoun S."/>
            <person name="Haridas S."/>
            <person name="Kuo A."/>
            <person name="Mondo S."/>
            <person name="Pangilinan J."/>
            <person name="Riley R."/>
            <person name="Labutti K."/>
            <person name="Andreopoulos B."/>
            <person name="Lipzen A."/>
            <person name="Chen C."/>
            <person name="Yanf M."/>
            <person name="Daum C."/>
            <person name="Ng V."/>
            <person name="Clum A."/>
            <person name="Ohm R."/>
            <person name="Martin F."/>
            <person name="Silar P."/>
            <person name="Natvig D."/>
            <person name="Lalanne C."/>
            <person name="Gautier V."/>
            <person name="Ament-Velasquez S.L."/>
            <person name="Kruys A."/>
            <person name="Hutchinson M.I."/>
            <person name="Powell A.J."/>
            <person name="Barry K."/>
            <person name="Miller A.N."/>
            <person name="Grigoriev I.V."/>
            <person name="Debuchy R."/>
            <person name="Gladieux P."/>
            <person name="Thoren M.H."/>
            <person name="Johannesson H."/>
        </authorList>
    </citation>
    <scope>NUCLEOTIDE SEQUENCE</scope>
    <source>
        <strain evidence="2">CBS 103.79</strain>
    </source>
</reference>
<dbReference type="GO" id="GO:0003682">
    <property type="term" value="F:chromatin binding"/>
    <property type="evidence" value="ECO:0007669"/>
    <property type="project" value="TreeGrafter"/>
</dbReference>
<gene>
    <name evidence="2" type="ORF">C8A05DRAFT_34643</name>
</gene>
<sequence>MEGRNQASTAAGGVSRMKEDLENCTRDLLASFQPRPMIRAHTEGRKRPHVGVIGAGLAGLRCAEVLIEGGARVTVLEARDRIGGRIHQAKLLDQVVDMGPNWVHGTDDNPILKLAQETDTSLCAVADTMKVFEPSGTEMPEEFAAEGMETVWDLIGDAFKHSNEQCLGIDPSLSLKDYFYEKLAEGTLDKDQQKRVLLLAEMWGSFIGDSWDRQSLRWFWLEECLDGENLLVANNHASVLQHVAVKPLAYADVRLSTKVTSIETAGTNLRDPRVTVRSADGETFRFDEVVVAVPLGCLKQNRPTFSPPLPPRLQRAVRNASYSTLEKVYITFPTAFWDGPDTPSSPSTSPSAPRSFSYFLHLTTYVPAPQQSHTIELLSLSTPSLFGAHARPTLLVYTHDPLASHLSSLLANHSPGSAAYNSALDEFFRPYYSRLPFYNPSNPSCTPAGFLATDWRGDDLAGNGAYTNFKVAEDSSQGEQIRVDADVRAMRAGVPERGVWFAGEHTAPFVALGTTTGAYWSGEAVAGRVLAANGIMGVEGVEGVRNKL</sequence>
<evidence type="ECO:0000259" key="1">
    <source>
        <dbReference type="Pfam" id="PF01593"/>
    </source>
</evidence>
<dbReference type="Proteomes" id="UP001303889">
    <property type="component" value="Unassembled WGS sequence"/>
</dbReference>
<dbReference type="PANTHER" id="PTHR10742">
    <property type="entry name" value="FLAVIN MONOAMINE OXIDASE"/>
    <property type="match status" value="1"/>
</dbReference>
<dbReference type="SUPFAM" id="SSF51905">
    <property type="entry name" value="FAD/NAD(P)-binding domain"/>
    <property type="match status" value="1"/>
</dbReference>
<evidence type="ECO:0000313" key="3">
    <source>
        <dbReference type="Proteomes" id="UP001303889"/>
    </source>
</evidence>
<feature type="domain" description="Amine oxidase" evidence="1">
    <location>
        <begin position="57"/>
        <end position="530"/>
    </location>
</feature>
<dbReference type="GO" id="GO:0050660">
    <property type="term" value="F:flavin adenine dinucleotide binding"/>
    <property type="evidence" value="ECO:0007669"/>
    <property type="project" value="TreeGrafter"/>
</dbReference>
<accession>A0AAN6RTL3</accession>
<dbReference type="InterPro" id="IPR050281">
    <property type="entry name" value="Flavin_monoamine_oxidase"/>
</dbReference>
<dbReference type="InterPro" id="IPR036188">
    <property type="entry name" value="FAD/NAD-bd_sf"/>
</dbReference>
<dbReference type="PRINTS" id="PR00419">
    <property type="entry name" value="ADXRDTASE"/>
</dbReference>
<evidence type="ECO:0000313" key="2">
    <source>
        <dbReference type="EMBL" id="KAK3901671.1"/>
    </source>
</evidence>
<organism evidence="2 3">
    <name type="scientific">Staphylotrichum tortipilum</name>
    <dbReference type="NCBI Taxonomy" id="2831512"/>
    <lineage>
        <taxon>Eukaryota</taxon>
        <taxon>Fungi</taxon>
        <taxon>Dikarya</taxon>
        <taxon>Ascomycota</taxon>
        <taxon>Pezizomycotina</taxon>
        <taxon>Sordariomycetes</taxon>
        <taxon>Sordariomycetidae</taxon>
        <taxon>Sordariales</taxon>
        <taxon>Chaetomiaceae</taxon>
        <taxon>Staphylotrichum</taxon>
    </lineage>
</organism>